<dbReference type="SMART" id="SM00631">
    <property type="entry name" value="Zn_pept"/>
    <property type="match status" value="1"/>
</dbReference>
<keyword evidence="4" id="KW-0378">Hydrolase</keyword>
<dbReference type="Pfam" id="PF00246">
    <property type="entry name" value="Peptidase_M14"/>
    <property type="match status" value="1"/>
</dbReference>
<keyword evidence="11" id="KW-1185">Reference proteome</keyword>
<protein>
    <submittedName>
        <fullName evidence="10">M14 family metallopeptidase</fullName>
    </submittedName>
</protein>
<feature type="active site" description="Proton donor/acceptor" evidence="7">
    <location>
        <position position="234"/>
    </location>
</feature>
<evidence type="ECO:0000256" key="4">
    <source>
        <dbReference type="ARBA" id="ARBA00022801"/>
    </source>
</evidence>
<evidence type="ECO:0000256" key="5">
    <source>
        <dbReference type="ARBA" id="ARBA00022833"/>
    </source>
</evidence>
<evidence type="ECO:0000256" key="8">
    <source>
        <dbReference type="SAM" id="SignalP"/>
    </source>
</evidence>
<comment type="cofactor">
    <cofactor evidence="1">
        <name>Zn(2+)</name>
        <dbReference type="ChEBI" id="CHEBI:29105"/>
    </cofactor>
</comment>
<dbReference type="Proteomes" id="UP001152321">
    <property type="component" value="Unassembled WGS sequence"/>
</dbReference>
<proteinExistence type="inferred from homology"/>
<evidence type="ECO:0000256" key="2">
    <source>
        <dbReference type="ARBA" id="ARBA00005988"/>
    </source>
</evidence>
<keyword evidence="3" id="KW-0645">Protease</keyword>
<keyword evidence="6" id="KW-0482">Metalloprotease</keyword>
<feature type="chain" id="PRO_5045722430" evidence="8">
    <location>
        <begin position="17"/>
        <end position="290"/>
    </location>
</feature>
<evidence type="ECO:0000256" key="1">
    <source>
        <dbReference type="ARBA" id="ARBA00001947"/>
    </source>
</evidence>
<dbReference type="RefSeq" id="WP_277578719.1">
    <property type="nucleotide sequence ID" value="NZ_JANRMI010000003.1"/>
</dbReference>
<dbReference type="PANTHER" id="PTHR11705:SF143">
    <property type="entry name" value="SLL0236 PROTEIN"/>
    <property type="match status" value="1"/>
</dbReference>
<keyword evidence="5" id="KW-0862">Zinc</keyword>
<accession>A0ABT6DK41</accession>
<dbReference type="PANTHER" id="PTHR11705">
    <property type="entry name" value="PROTEASE FAMILY M14 CARBOXYPEPTIDASE A,B"/>
    <property type="match status" value="1"/>
</dbReference>
<comment type="similarity">
    <text evidence="2 7">Belongs to the peptidase M14 family.</text>
</comment>
<sequence>MLHIIFSLLVSMQAPAAPTNYSVVQDGLKKIAQENPTTTELFDIGLSDSGDPIMGLKIGNGETPDLIVATHHGNEYGSTGVAMGAADAFAKNPIVGHTVYIIPVLNISGYNNRNRYERTPSGSVDQNRDYPGPCATTQPFRSKATKALADFIDKKNIVSSATLHTYWPAVLYPWGFSTKDITTSYESTFINLVKASAVESGYAVGNSKELLYAADGAFEDYAFWKHGVWSLLFEMGKSHNPSQSDIKRMIDVNVPGFRRFFENAPKERAANHDFTGKCDYTRALQRTHLE</sequence>
<gene>
    <name evidence="10" type="ORF">NWE73_12760</name>
</gene>
<evidence type="ECO:0000313" key="10">
    <source>
        <dbReference type="EMBL" id="MDG0817244.1"/>
    </source>
</evidence>
<evidence type="ECO:0000313" key="11">
    <source>
        <dbReference type="Proteomes" id="UP001152321"/>
    </source>
</evidence>
<evidence type="ECO:0000259" key="9">
    <source>
        <dbReference type="PROSITE" id="PS52035"/>
    </source>
</evidence>
<evidence type="ECO:0000256" key="7">
    <source>
        <dbReference type="PROSITE-ProRule" id="PRU01379"/>
    </source>
</evidence>
<reference evidence="10" key="1">
    <citation type="submission" date="2022-08" db="EMBL/GenBank/DDBJ databases">
        <title>Novel Bdellovibrio Species Isolated from Svalbard: Designation Bdellovibrio svalbardensis.</title>
        <authorList>
            <person name="Mitchell R.J."/>
            <person name="Choi S.Y."/>
        </authorList>
    </citation>
    <scope>NUCLEOTIDE SEQUENCE</scope>
    <source>
        <strain evidence="10">PAP01</strain>
    </source>
</reference>
<feature type="signal peptide" evidence="8">
    <location>
        <begin position="1"/>
        <end position="16"/>
    </location>
</feature>
<dbReference type="Gene3D" id="3.40.630.10">
    <property type="entry name" value="Zn peptidases"/>
    <property type="match status" value="1"/>
</dbReference>
<keyword evidence="8" id="KW-0732">Signal</keyword>
<dbReference type="InterPro" id="IPR000834">
    <property type="entry name" value="Peptidase_M14"/>
</dbReference>
<evidence type="ECO:0000256" key="3">
    <source>
        <dbReference type="ARBA" id="ARBA00022670"/>
    </source>
</evidence>
<dbReference type="PROSITE" id="PS52035">
    <property type="entry name" value="PEPTIDASE_M14"/>
    <property type="match status" value="1"/>
</dbReference>
<feature type="domain" description="Peptidase M14" evidence="9">
    <location>
        <begin position="17"/>
        <end position="264"/>
    </location>
</feature>
<dbReference type="EMBL" id="JANRMI010000003">
    <property type="protein sequence ID" value="MDG0817244.1"/>
    <property type="molecule type" value="Genomic_DNA"/>
</dbReference>
<comment type="caution">
    <text evidence="10">The sequence shown here is derived from an EMBL/GenBank/DDBJ whole genome shotgun (WGS) entry which is preliminary data.</text>
</comment>
<dbReference type="SUPFAM" id="SSF53187">
    <property type="entry name" value="Zn-dependent exopeptidases"/>
    <property type="match status" value="1"/>
</dbReference>
<name>A0ABT6DK41_9BACT</name>
<evidence type="ECO:0000256" key="6">
    <source>
        <dbReference type="ARBA" id="ARBA00023049"/>
    </source>
</evidence>
<organism evidence="10 11">
    <name type="scientific">Bdellovibrio svalbardensis</name>
    <dbReference type="NCBI Taxonomy" id="2972972"/>
    <lineage>
        <taxon>Bacteria</taxon>
        <taxon>Pseudomonadati</taxon>
        <taxon>Bdellovibrionota</taxon>
        <taxon>Bdellovibrionia</taxon>
        <taxon>Bdellovibrionales</taxon>
        <taxon>Pseudobdellovibrionaceae</taxon>
        <taxon>Bdellovibrio</taxon>
    </lineage>
</organism>